<protein>
    <submittedName>
        <fullName evidence="1">Uncharacterized protein</fullName>
    </submittedName>
</protein>
<accession>A0ABN2Y1H6</accession>
<comment type="caution">
    <text evidence="1">The sequence shown here is derived from an EMBL/GenBank/DDBJ whole genome shotgun (WGS) entry which is preliminary data.</text>
</comment>
<evidence type="ECO:0000313" key="1">
    <source>
        <dbReference type="EMBL" id="GAA2119048.1"/>
    </source>
</evidence>
<dbReference type="EMBL" id="BAAANS010000065">
    <property type="protein sequence ID" value="GAA2119048.1"/>
    <property type="molecule type" value="Genomic_DNA"/>
</dbReference>
<keyword evidence="2" id="KW-1185">Reference proteome</keyword>
<organism evidence="1 2">
    <name type="scientific">Kitasatospora saccharophila</name>
    <dbReference type="NCBI Taxonomy" id="407973"/>
    <lineage>
        <taxon>Bacteria</taxon>
        <taxon>Bacillati</taxon>
        <taxon>Actinomycetota</taxon>
        <taxon>Actinomycetes</taxon>
        <taxon>Kitasatosporales</taxon>
        <taxon>Streptomycetaceae</taxon>
        <taxon>Kitasatospora</taxon>
    </lineage>
</organism>
<dbReference type="Proteomes" id="UP001500897">
    <property type="component" value="Unassembled WGS sequence"/>
</dbReference>
<sequence>MGYQTVFTGRIAVEPPLNPQEVAYLRKFAGTRRMDRDRGPYFVDGTGFMGQGHDPDVRDHNEPPAGQPGLWCKWEPTADGAAIAWNRNEKFYRATEWMAYLVEHFLRPGARAAGEPGFEGFTFDHVLDGVVDARGEESYDSWQLTVRGNEVSATGPVEPRTAWICEGCLARVADEDAVCCPGAEPTLCLLE</sequence>
<gene>
    <name evidence="1" type="ORF">GCM10009759_66800</name>
</gene>
<name>A0ABN2Y1H6_9ACTN</name>
<evidence type="ECO:0000313" key="2">
    <source>
        <dbReference type="Proteomes" id="UP001500897"/>
    </source>
</evidence>
<proteinExistence type="predicted"/>
<dbReference type="RefSeq" id="WP_344557660.1">
    <property type="nucleotide sequence ID" value="NZ_BAAANS010000065.1"/>
</dbReference>
<reference evidence="2" key="1">
    <citation type="journal article" date="2019" name="Int. J. Syst. Evol. Microbiol.">
        <title>The Global Catalogue of Microorganisms (GCM) 10K type strain sequencing project: providing services to taxonomists for standard genome sequencing and annotation.</title>
        <authorList>
            <consortium name="The Broad Institute Genomics Platform"/>
            <consortium name="The Broad Institute Genome Sequencing Center for Infectious Disease"/>
            <person name="Wu L."/>
            <person name="Ma J."/>
        </authorList>
    </citation>
    <scope>NUCLEOTIDE SEQUENCE [LARGE SCALE GENOMIC DNA]</scope>
    <source>
        <strain evidence="2">JCM 14559</strain>
    </source>
</reference>